<gene>
    <name evidence="2" type="ORF">GCM10011354_22930</name>
</gene>
<protein>
    <submittedName>
        <fullName evidence="2">Uncharacterized protein</fullName>
    </submittedName>
</protein>
<name>A0A8J3AEP8_9ACTN</name>
<accession>A0A8J3AEP8</accession>
<reference evidence="2" key="2">
    <citation type="submission" date="2020-09" db="EMBL/GenBank/DDBJ databases">
        <authorList>
            <person name="Sun Q."/>
            <person name="Zhou Y."/>
        </authorList>
    </citation>
    <scope>NUCLEOTIDE SEQUENCE</scope>
    <source>
        <strain evidence="2">CGMCC 1.14988</strain>
    </source>
</reference>
<organism evidence="2 3">
    <name type="scientific">Egicoccus halophilus</name>
    <dbReference type="NCBI Taxonomy" id="1670830"/>
    <lineage>
        <taxon>Bacteria</taxon>
        <taxon>Bacillati</taxon>
        <taxon>Actinomycetota</taxon>
        <taxon>Nitriliruptoria</taxon>
        <taxon>Egicoccales</taxon>
        <taxon>Egicoccaceae</taxon>
        <taxon>Egicoccus</taxon>
    </lineage>
</organism>
<reference evidence="2" key="1">
    <citation type="journal article" date="2014" name="Int. J. Syst. Evol. Microbiol.">
        <title>Complete genome sequence of Corynebacterium casei LMG S-19264T (=DSM 44701T), isolated from a smear-ripened cheese.</title>
        <authorList>
            <consortium name="US DOE Joint Genome Institute (JGI-PGF)"/>
            <person name="Walter F."/>
            <person name="Albersmeier A."/>
            <person name="Kalinowski J."/>
            <person name="Ruckert C."/>
        </authorList>
    </citation>
    <scope>NUCLEOTIDE SEQUENCE</scope>
    <source>
        <strain evidence="2">CGMCC 1.14988</strain>
    </source>
</reference>
<keyword evidence="3" id="KW-1185">Reference proteome</keyword>
<comment type="caution">
    <text evidence="2">The sequence shown here is derived from an EMBL/GenBank/DDBJ whole genome shotgun (WGS) entry which is preliminary data.</text>
</comment>
<dbReference type="RefSeq" id="WP_130649981.1">
    <property type="nucleotide sequence ID" value="NZ_BMHA01000008.1"/>
</dbReference>
<evidence type="ECO:0000313" key="2">
    <source>
        <dbReference type="EMBL" id="GGI07207.1"/>
    </source>
</evidence>
<dbReference type="EMBL" id="BMHA01000008">
    <property type="protein sequence ID" value="GGI07207.1"/>
    <property type="molecule type" value="Genomic_DNA"/>
</dbReference>
<proteinExistence type="predicted"/>
<evidence type="ECO:0000313" key="3">
    <source>
        <dbReference type="Proteomes" id="UP000650511"/>
    </source>
</evidence>
<dbReference type="Proteomes" id="UP000650511">
    <property type="component" value="Unassembled WGS sequence"/>
</dbReference>
<evidence type="ECO:0000256" key="1">
    <source>
        <dbReference type="SAM" id="MobiDB-lite"/>
    </source>
</evidence>
<sequence length="91" mass="9949">MSLSRPHVPGSAEPRAAHADARDTAGCVACGAPLETPGCCSLDCVRAARRELEDNVGRLRRLQWRDVPSETRARLTERNGRLTAALLGWRN</sequence>
<feature type="region of interest" description="Disordered" evidence="1">
    <location>
        <begin position="1"/>
        <end position="20"/>
    </location>
</feature>
<dbReference type="AlphaFoldDB" id="A0A8J3AEP8"/>